<dbReference type="InterPro" id="IPR044068">
    <property type="entry name" value="CB"/>
</dbReference>
<keyword evidence="10" id="KW-1185">Reference proteome</keyword>
<dbReference type="GO" id="GO:0003677">
    <property type="term" value="F:DNA binding"/>
    <property type="evidence" value="ECO:0007669"/>
    <property type="project" value="UniProtKB-UniRule"/>
</dbReference>
<name>A0A7Y0L9P0_9FIRM</name>
<evidence type="ECO:0000259" key="8">
    <source>
        <dbReference type="PROSITE" id="PS51900"/>
    </source>
</evidence>
<evidence type="ECO:0000256" key="1">
    <source>
        <dbReference type="ARBA" id="ARBA00003283"/>
    </source>
</evidence>
<evidence type="ECO:0000256" key="4">
    <source>
        <dbReference type="ARBA" id="ARBA00023125"/>
    </source>
</evidence>
<evidence type="ECO:0000313" key="9">
    <source>
        <dbReference type="EMBL" id="NMP25065.1"/>
    </source>
</evidence>
<feature type="domain" description="Tyr recombinase" evidence="7">
    <location>
        <begin position="116"/>
        <end position="310"/>
    </location>
</feature>
<dbReference type="PROSITE" id="PS51900">
    <property type="entry name" value="CB"/>
    <property type="match status" value="1"/>
</dbReference>
<evidence type="ECO:0000256" key="2">
    <source>
        <dbReference type="ARBA" id="ARBA00008857"/>
    </source>
</evidence>
<dbReference type="RefSeq" id="WP_169103265.1">
    <property type="nucleotide sequence ID" value="NZ_JABBVZ010000215.1"/>
</dbReference>
<keyword evidence="4 6" id="KW-0238">DNA-binding</keyword>
<dbReference type="AlphaFoldDB" id="A0A7Y0L9P0"/>
<evidence type="ECO:0000256" key="3">
    <source>
        <dbReference type="ARBA" id="ARBA00022908"/>
    </source>
</evidence>
<sequence length="322" mass="36486">MQWDEAVDRFTTTLKMADRSANTIAAYLSDLSLAADYWANARKRPEVLDNLANLTSDDIANWFFDLRRQRKSRQTVLRRQASLKLFLAYAVEQRWLAASPYPESGVIKAKGQAPEREIVYLDTHQAQAFMAAVHYGLPNDPDWVQARDAALFWLMLGTGLRISEAVQLTMKDVADGIRRGQLNIIGKGDKRRQVALPEATYAPLTAYREVRPATELNAFFVTQRRIPKGQHFPITPLSAREVQRRIQQYGAQAELPLHLTPHKLRHTYATALLEAGMDIRIVQEALGHAHLSTTEIYAHVNVATQKEAANRLPYFKGNPQDK</sequence>
<comment type="similarity">
    <text evidence="2">Belongs to the 'phage' integrase family.</text>
</comment>
<organism evidence="9 10">
    <name type="scientific">Sulfobacillus harzensis</name>
    <dbReference type="NCBI Taxonomy" id="2729629"/>
    <lineage>
        <taxon>Bacteria</taxon>
        <taxon>Bacillati</taxon>
        <taxon>Bacillota</taxon>
        <taxon>Clostridia</taxon>
        <taxon>Eubacteriales</taxon>
        <taxon>Clostridiales Family XVII. Incertae Sedis</taxon>
        <taxon>Sulfobacillus</taxon>
    </lineage>
</organism>
<evidence type="ECO:0000259" key="7">
    <source>
        <dbReference type="PROSITE" id="PS51898"/>
    </source>
</evidence>
<keyword evidence="5" id="KW-0233">DNA recombination</keyword>
<dbReference type="Pfam" id="PF00589">
    <property type="entry name" value="Phage_integrase"/>
    <property type="match status" value="1"/>
</dbReference>
<gene>
    <name evidence="9" type="ORF">HIJ39_22445</name>
</gene>
<dbReference type="Gene3D" id="1.10.443.10">
    <property type="entry name" value="Intergrase catalytic core"/>
    <property type="match status" value="1"/>
</dbReference>
<evidence type="ECO:0000256" key="5">
    <source>
        <dbReference type="ARBA" id="ARBA00023172"/>
    </source>
</evidence>
<keyword evidence="3" id="KW-0229">DNA integration</keyword>
<comment type="function">
    <text evidence="1">Site-specific tyrosine recombinase, which acts by catalyzing the cutting and rejoining of the recombining DNA molecules.</text>
</comment>
<dbReference type="Pfam" id="PF02899">
    <property type="entry name" value="Phage_int_SAM_1"/>
    <property type="match status" value="1"/>
</dbReference>
<comment type="caution">
    <text evidence="9">The sequence shown here is derived from an EMBL/GenBank/DDBJ whole genome shotgun (WGS) entry which is preliminary data.</text>
</comment>
<dbReference type="InterPro" id="IPR011010">
    <property type="entry name" value="DNA_brk_join_enz"/>
</dbReference>
<dbReference type="InterPro" id="IPR010998">
    <property type="entry name" value="Integrase_recombinase_N"/>
</dbReference>
<dbReference type="PANTHER" id="PTHR30349:SF41">
    <property type="entry name" value="INTEGRASE_RECOMBINASE PROTEIN MJ0367-RELATED"/>
    <property type="match status" value="1"/>
</dbReference>
<accession>A0A7Y0L9P0</accession>
<proteinExistence type="inferred from homology"/>
<dbReference type="EMBL" id="JABBVZ010000215">
    <property type="protein sequence ID" value="NMP25065.1"/>
    <property type="molecule type" value="Genomic_DNA"/>
</dbReference>
<dbReference type="InterPro" id="IPR013762">
    <property type="entry name" value="Integrase-like_cat_sf"/>
</dbReference>
<feature type="domain" description="Core-binding (CB)" evidence="8">
    <location>
        <begin position="1"/>
        <end position="91"/>
    </location>
</feature>
<dbReference type="Gene3D" id="1.10.150.130">
    <property type="match status" value="1"/>
</dbReference>
<dbReference type="InterPro" id="IPR002104">
    <property type="entry name" value="Integrase_catalytic"/>
</dbReference>
<dbReference type="SUPFAM" id="SSF56349">
    <property type="entry name" value="DNA breaking-rejoining enzymes"/>
    <property type="match status" value="1"/>
</dbReference>
<dbReference type="InterPro" id="IPR050090">
    <property type="entry name" value="Tyrosine_recombinase_XerCD"/>
</dbReference>
<dbReference type="PROSITE" id="PS51898">
    <property type="entry name" value="TYR_RECOMBINASE"/>
    <property type="match status" value="1"/>
</dbReference>
<protein>
    <submittedName>
        <fullName evidence="9">Tyrosine-type recombinase/integrase</fullName>
    </submittedName>
</protein>
<dbReference type="GO" id="GO:0015074">
    <property type="term" value="P:DNA integration"/>
    <property type="evidence" value="ECO:0007669"/>
    <property type="project" value="UniProtKB-KW"/>
</dbReference>
<dbReference type="InterPro" id="IPR004107">
    <property type="entry name" value="Integrase_SAM-like_N"/>
</dbReference>
<evidence type="ECO:0000313" key="10">
    <source>
        <dbReference type="Proteomes" id="UP000533476"/>
    </source>
</evidence>
<dbReference type="GO" id="GO:0006310">
    <property type="term" value="P:DNA recombination"/>
    <property type="evidence" value="ECO:0007669"/>
    <property type="project" value="UniProtKB-KW"/>
</dbReference>
<dbReference type="Proteomes" id="UP000533476">
    <property type="component" value="Unassembled WGS sequence"/>
</dbReference>
<reference evidence="9 10" key="1">
    <citation type="submission" date="2020-04" db="EMBL/GenBank/DDBJ databases">
        <authorList>
            <person name="Zhang R."/>
            <person name="Schippers A."/>
        </authorList>
    </citation>
    <scope>NUCLEOTIDE SEQUENCE [LARGE SCALE GENOMIC DNA]</scope>
    <source>
        <strain evidence="9 10">DSM 109850</strain>
    </source>
</reference>
<evidence type="ECO:0000256" key="6">
    <source>
        <dbReference type="PROSITE-ProRule" id="PRU01248"/>
    </source>
</evidence>
<dbReference type="PANTHER" id="PTHR30349">
    <property type="entry name" value="PHAGE INTEGRASE-RELATED"/>
    <property type="match status" value="1"/>
</dbReference>